<name>X1PXT1_9ZZZZ</name>
<dbReference type="EMBL" id="BARV01031267">
    <property type="protein sequence ID" value="GAI35759.1"/>
    <property type="molecule type" value="Genomic_DNA"/>
</dbReference>
<comment type="caution">
    <text evidence="1">The sequence shown here is derived from an EMBL/GenBank/DDBJ whole genome shotgun (WGS) entry which is preliminary data.</text>
</comment>
<accession>X1PXT1</accession>
<protein>
    <submittedName>
        <fullName evidence="1">Uncharacterized protein</fullName>
    </submittedName>
</protein>
<organism evidence="1">
    <name type="scientific">marine sediment metagenome</name>
    <dbReference type="NCBI Taxonomy" id="412755"/>
    <lineage>
        <taxon>unclassified sequences</taxon>
        <taxon>metagenomes</taxon>
        <taxon>ecological metagenomes</taxon>
    </lineage>
</organism>
<reference evidence="1" key="1">
    <citation type="journal article" date="2014" name="Front. Microbiol.">
        <title>High frequency of phylogenetically diverse reductive dehalogenase-homologous genes in deep subseafloor sedimentary metagenomes.</title>
        <authorList>
            <person name="Kawai M."/>
            <person name="Futagami T."/>
            <person name="Toyoda A."/>
            <person name="Takaki Y."/>
            <person name="Nishi S."/>
            <person name="Hori S."/>
            <person name="Arai W."/>
            <person name="Tsubouchi T."/>
            <person name="Morono Y."/>
            <person name="Uchiyama I."/>
            <person name="Ito T."/>
            <person name="Fujiyama A."/>
            <person name="Inagaki F."/>
            <person name="Takami H."/>
        </authorList>
    </citation>
    <scope>NUCLEOTIDE SEQUENCE</scope>
    <source>
        <strain evidence="1">Expedition CK06-06</strain>
    </source>
</reference>
<gene>
    <name evidence="1" type="ORF">S06H3_49514</name>
</gene>
<sequence>MQSSEWVCIAEECEEFLTGDDWVKQNCALQGNEMVCEFQYEGTNFRVPLSGVNISNMVSCGRYECASKVLISYEK</sequence>
<proteinExistence type="predicted"/>
<evidence type="ECO:0000313" key="1">
    <source>
        <dbReference type="EMBL" id="GAI35759.1"/>
    </source>
</evidence>
<dbReference type="AlphaFoldDB" id="X1PXT1"/>